<dbReference type="GeneID" id="12449934"/>
<reference evidence="4" key="2">
    <citation type="journal article" date="2020" name="mSystems">
        <title>Genome- and Community-Level Interaction Insights into Carbon Utilization and Element Cycling Functions of Hydrothermarchaeota in Hydrothermal Sediment.</title>
        <authorList>
            <person name="Zhou Z."/>
            <person name="Liu Y."/>
            <person name="Xu W."/>
            <person name="Pan J."/>
            <person name="Luo Z.H."/>
            <person name="Li M."/>
        </authorList>
    </citation>
    <scope>NUCLEOTIDE SEQUENCE [LARGE SCALE GENOMIC DNA]</scope>
    <source>
        <strain evidence="4">SpSt-1261</strain>
    </source>
</reference>
<dbReference type="EMBL" id="DSFH01000015">
    <property type="protein sequence ID" value="HEW63573.1"/>
    <property type="molecule type" value="Genomic_DNA"/>
</dbReference>
<organism evidence="6 7">
    <name type="scientific">Fervidicoccus fontis</name>
    <dbReference type="NCBI Taxonomy" id="683846"/>
    <lineage>
        <taxon>Archaea</taxon>
        <taxon>Thermoproteota</taxon>
        <taxon>Thermoprotei</taxon>
        <taxon>Fervidicoccales</taxon>
        <taxon>Fervidicoccaceae</taxon>
        <taxon>Fervidicoccus</taxon>
    </lineage>
</organism>
<gene>
    <name evidence="6" type="ORF">C0188_00880</name>
    <name evidence="4" type="ORF">ENO39_00730</name>
    <name evidence="5" type="ORF">IOK49_06035</name>
</gene>
<dbReference type="AlphaFoldDB" id="A0A2J6N944"/>
<evidence type="ECO:0000256" key="1">
    <source>
        <dbReference type="ARBA" id="ARBA00006243"/>
    </source>
</evidence>
<dbReference type="OMA" id="DMGINAS"/>
<dbReference type="InterPro" id="IPR010918">
    <property type="entry name" value="PurM-like_C_dom"/>
</dbReference>
<dbReference type="InterPro" id="IPR036921">
    <property type="entry name" value="PurM-like_N_sf"/>
</dbReference>
<comment type="similarity">
    <text evidence="1">Belongs to the HypE family.</text>
</comment>
<dbReference type="PANTHER" id="PTHR30303">
    <property type="entry name" value="HYDROGENASE ISOENZYMES FORMATION PROTEIN HYPE"/>
    <property type="match status" value="1"/>
</dbReference>
<dbReference type="Proteomes" id="UP000652307">
    <property type="component" value="Unassembled WGS sequence"/>
</dbReference>
<evidence type="ECO:0000313" key="4">
    <source>
        <dbReference type="EMBL" id="HEW63573.1"/>
    </source>
</evidence>
<keyword evidence="6" id="KW-0418">Kinase</keyword>
<protein>
    <submittedName>
        <fullName evidence="4">Hydrogenase assembly protein HupF</fullName>
    </submittedName>
    <submittedName>
        <fullName evidence="6">Thiamine-phosphate kinase</fullName>
    </submittedName>
</protein>
<dbReference type="EMBL" id="PNIM01000003">
    <property type="protein sequence ID" value="PMB75978.1"/>
    <property type="molecule type" value="Genomic_DNA"/>
</dbReference>
<reference evidence="6 7" key="1">
    <citation type="submission" date="2018-01" db="EMBL/GenBank/DDBJ databases">
        <title>Metagenomic assembled genomes from two thermal pools in the Uzon Caldera, Kamchatka, Russia.</title>
        <authorList>
            <person name="Wilkins L."/>
            <person name="Ettinger C."/>
        </authorList>
    </citation>
    <scope>NUCLEOTIDE SEQUENCE [LARGE SCALE GENOMIC DNA]</scope>
    <source>
        <strain evidence="6">ZAV-06</strain>
    </source>
</reference>
<dbReference type="RefSeq" id="WP_014557986.1">
    <property type="nucleotide sequence ID" value="NZ_DSFH01000015.1"/>
</dbReference>
<sequence length="337" mass="36097">MSGKLPISALEKIVLSYTGIKDNRVLVGAKVGEDASIIDIGNEKVIVTHVDPITSAIDSIGWLSIHVVANDIVSSGARPRWFLTVLLLPVGTSYDDIIKIMSGINEALKEINGTLVGGHTEFTDSVNRSVIITTAIGEASKNQVRLTGMAQPGDYIIMTKYAALEATALAALDHGDLLVKSGVSSDEINFAKSLIRKISVYKEAMLLSENGLANSMHDPTEGGIIASSFEMAYASRNDVRIYLDKIPVLPLTFKILKIIGADPLTSLSSGSLLATVPKEKANEAIGLLKDNGIECTIIGEVLKGGGKLRIVKKSSEEVIIDDIPQDSYINAIERRKI</sequence>
<dbReference type="InterPro" id="IPR016188">
    <property type="entry name" value="PurM-like_N"/>
</dbReference>
<dbReference type="SUPFAM" id="SSF56042">
    <property type="entry name" value="PurM C-terminal domain-like"/>
    <property type="match status" value="1"/>
</dbReference>
<dbReference type="Gene3D" id="3.30.1330.10">
    <property type="entry name" value="PurM-like, N-terminal domain"/>
    <property type="match status" value="1"/>
</dbReference>
<dbReference type="GO" id="GO:0016301">
    <property type="term" value="F:kinase activity"/>
    <property type="evidence" value="ECO:0007669"/>
    <property type="project" value="UniProtKB-KW"/>
</dbReference>
<dbReference type="InterPro" id="IPR011854">
    <property type="entry name" value="HypE"/>
</dbReference>
<dbReference type="Proteomes" id="UP000886076">
    <property type="component" value="Unassembled WGS sequence"/>
</dbReference>
<evidence type="ECO:0000259" key="3">
    <source>
        <dbReference type="Pfam" id="PF02769"/>
    </source>
</evidence>
<accession>A0A2J6N944</accession>
<dbReference type="Proteomes" id="UP000237153">
    <property type="component" value="Unassembled WGS sequence"/>
</dbReference>
<dbReference type="Gene3D" id="3.90.650.10">
    <property type="entry name" value="PurM-like C-terminal domain"/>
    <property type="match status" value="1"/>
</dbReference>
<dbReference type="Pfam" id="PF00586">
    <property type="entry name" value="AIRS"/>
    <property type="match status" value="1"/>
</dbReference>
<dbReference type="InterPro" id="IPR036676">
    <property type="entry name" value="PurM-like_C_sf"/>
</dbReference>
<comment type="caution">
    <text evidence="6">The sequence shown here is derived from an EMBL/GenBank/DDBJ whole genome shotgun (WGS) entry which is preliminary data.</text>
</comment>
<evidence type="ECO:0000313" key="7">
    <source>
        <dbReference type="Proteomes" id="UP000237153"/>
    </source>
</evidence>
<reference evidence="5" key="3">
    <citation type="submission" date="2020-10" db="EMBL/GenBank/DDBJ databases">
        <title>Fervidococcus fontis strain 3639Fd - the first crenarchaeon capable of growth on lipids.</title>
        <authorList>
            <person name="Kochetkova T.V."/>
            <person name="Elcheninov A.G."/>
            <person name="Toschakov S.V."/>
            <person name="Kublanov I.V."/>
        </authorList>
    </citation>
    <scope>NUCLEOTIDE SEQUENCE</scope>
    <source>
        <strain evidence="5">3639Fd</strain>
    </source>
</reference>
<proteinExistence type="inferred from homology"/>
<dbReference type="Pfam" id="PF02769">
    <property type="entry name" value="AIRS_C"/>
    <property type="match status" value="1"/>
</dbReference>
<feature type="domain" description="PurM-like C-terminal" evidence="3">
    <location>
        <begin position="151"/>
        <end position="306"/>
    </location>
</feature>
<feature type="domain" description="PurM-like N-terminal" evidence="2">
    <location>
        <begin position="32"/>
        <end position="138"/>
    </location>
</feature>
<evidence type="ECO:0000259" key="2">
    <source>
        <dbReference type="Pfam" id="PF00586"/>
    </source>
</evidence>
<evidence type="ECO:0000313" key="6">
    <source>
        <dbReference type="EMBL" id="PMB75978.1"/>
    </source>
</evidence>
<dbReference type="PANTHER" id="PTHR30303:SF4">
    <property type="entry name" value="HYDROGENASE EXPRESSION_FORMATION PROTEIN HYPE"/>
    <property type="match status" value="1"/>
</dbReference>
<dbReference type="GO" id="GO:0051604">
    <property type="term" value="P:protein maturation"/>
    <property type="evidence" value="ECO:0007669"/>
    <property type="project" value="TreeGrafter"/>
</dbReference>
<keyword evidence="6" id="KW-0808">Transferase</keyword>
<name>A0A2J6N944_9CREN</name>
<dbReference type="EMBL" id="JADEZV010000004">
    <property type="protein sequence ID" value="MBE9391623.1"/>
    <property type="molecule type" value="Genomic_DNA"/>
</dbReference>
<dbReference type="PIRSF" id="PIRSF005644">
    <property type="entry name" value="Hdrgns_mtr_HypE"/>
    <property type="match status" value="1"/>
</dbReference>
<dbReference type="SUPFAM" id="SSF55326">
    <property type="entry name" value="PurM N-terminal domain-like"/>
    <property type="match status" value="1"/>
</dbReference>
<evidence type="ECO:0000313" key="5">
    <source>
        <dbReference type="EMBL" id="MBE9391623.1"/>
    </source>
</evidence>